<feature type="domain" description="Outer membrane protein beta-barrel" evidence="5">
    <location>
        <begin position="99"/>
        <end position="318"/>
    </location>
</feature>
<dbReference type="SUPFAM" id="SSF56925">
    <property type="entry name" value="OMPA-like"/>
    <property type="match status" value="1"/>
</dbReference>
<dbReference type="Proteomes" id="UP000219215">
    <property type="component" value="Chromosome DPRO"/>
</dbReference>
<dbReference type="GO" id="GO:0019867">
    <property type="term" value="C:outer membrane"/>
    <property type="evidence" value="ECO:0007669"/>
    <property type="project" value="InterPro"/>
</dbReference>
<dbReference type="Gene3D" id="2.40.160.20">
    <property type="match status" value="1"/>
</dbReference>
<evidence type="ECO:0000313" key="6">
    <source>
        <dbReference type="EMBL" id="SOB59254.1"/>
    </source>
</evidence>
<sequence>MFKQNMNAALRRCVVIFCFRQPKIKHLVESCYSIRLVNIIIPNFFVLNVSTSIYNNIESLYHMLSCGGYEWLRLIISYFILSWKVVMTRVHFIVVCLFTLLVIPGQALAEERTPFYVGAKLGVSLMGVDDVKNTTQIANRAAINKKSEEDTLLMLGGTIGYDWSKSHDIPVRTELEYMVREDFGYKANPTFKNALVATKTNVDMAVQTVLANVYYDFDTGTAFTPFIGGGIGYAFLQSDADVTVIATDVKSSKKREETNFVWQIGGGVAYDISDHWTLDTSYRYLDMGSMEWGAPTNLGIKADEITAHEVVMGLRYTF</sequence>
<keyword evidence="4" id="KW-1133">Transmembrane helix</keyword>
<dbReference type="PANTHER" id="PTHR34001:SF3">
    <property type="entry name" value="BLL7405 PROTEIN"/>
    <property type="match status" value="1"/>
</dbReference>
<dbReference type="NCBIfam" id="TIGR01414">
    <property type="entry name" value="autotrans_barl"/>
    <property type="match status" value="1"/>
</dbReference>
<dbReference type="InterPro" id="IPR027385">
    <property type="entry name" value="Beta-barrel_OMP"/>
</dbReference>
<comment type="subcellular location">
    <subcellularLocation>
        <location evidence="1">Membrane</location>
    </subcellularLocation>
</comment>
<feature type="transmembrane region" description="Helical" evidence="4">
    <location>
        <begin position="90"/>
        <end position="109"/>
    </location>
</feature>
<accession>A0A2C8F913</accession>
<dbReference type="KEGG" id="pprf:DPRO_2348"/>
<proteinExistence type="predicted"/>
<dbReference type="InterPro" id="IPR011250">
    <property type="entry name" value="OMP/PagP_B-barrel"/>
</dbReference>
<dbReference type="Pfam" id="PF13505">
    <property type="entry name" value="OMP_b-brl"/>
    <property type="match status" value="1"/>
</dbReference>
<dbReference type="InterPro" id="IPR051692">
    <property type="entry name" value="OMP-like"/>
</dbReference>
<reference evidence="7" key="1">
    <citation type="submission" date="2017-09" db="EMBL/GenBank/DDBJ databases">
        <authorList>
            <person name="Regsiter A."/>
            <person name="William W."/>
        </authorList>
    </citation>
    <scope>NUCLEOTIDE SEQUENCE [LARGE SCALE GENOMIC DNA]</scope>
    <source>
        <strain evidence="7">500-1</strain>
    </source>
</reference>
<dbReference type="InterPro" id="IPR006315">
    <property type="entry name" value="OM_autotransptr_brl_dom"/>
</dbReference>
<keyword evidence="7" id="KW-1185">Reference proteome</keyword>
<dbReference type="PANTHER" id="PTHR34001">
    <property type="entry name" value="BLL7405 PROTEIN"/>
    <property type="match status" value="1"/>
</dbReference>
<evidence type="ECO:0000259" key="5">
    <source>
        <dbReference type="Pfam" id="PF13505"/>
    </source>
</evidence>
<gene>
    <name evidence="6" type="ORF">DPRO_2348</name>
</gene>
<keyword evidence="4" id="KW-0812">Transmembrane</keyword>
<evidence type="ECO:0000256" key="1">
    <source>
        <dbReference type="ARBA" id="ARBA00004370"/>
    </source>
</evidence>
<evidence type="ECO:0000256" key="2">
    <source>
        <dbReference type="ARBA" id="ARBA00022729"/>
    </source>
</evidence>
<evidence type="ECO:0000313" key="7">
    <source>
        <dbReference type="Proteomes" id="UP000219215"/>
    </source>
</evidence>
<keyword evidence="2" id="KW-0732">Signal</keyword>
<keyword evidence="3 4" id="KW-0472">Membrane</keyword>
<organism evidence="6 7">
    <name type="scientific">Pseudodesulfovibrio profundus</name>
    <dbReference type="NCBI Taxonomy" id="57320"/>
    <lineage>
        <taxon>Bacteria</taxon>
        <taxon>Pseudomonadati</taxon>
        <taxon>Thermodesulfobacteriota</taxon>
        <taxon>Desulfovibrionia</taxon>
        <taxon>Desulfovibrionales</taxon>
        <taxon>Desulfovibrionaceae</taxon>
    </lineage>
</organism>
<protein>
    <recommendedName>
        <fullName evidence="5">Outer membrane protein beta-barrel domain-containing protein</fullName>
    </recommendedName>
</protein>
<dbReference type="EMBL" id="LT907975">
    <property type="protein sequence ID" value="SOB59254.1"/>
    <property type="molecule type" value="Genomic_DNA"/>
</dbReference>
<dbReference type="AlphaFoldDB" id="A0A2C8F913"/>
<name>A0A2C8F913_9BACT</name>
<evidence type="ECO:0000256" key="3">
    <source>
        <dbReference type="ARBA" id="ARBA00023136"/>
    </source>
</evidence>
<evidence type="ECO:0000256" key="4">
    <source>
        <dbReference type="SAM" id="Phobius"/>
    </source>
</evidence>